<feature type="region of interest" description="Disordered" evidence="4">
    <location>
        <begin position="409"/>
        <end position="429"/>
    </location>
</feature>
<feature type="region of interest" description="Disordered" evidence="4">
    <location>
        <begin position="525"/>
        <end position="546"/>
    </location>
</feature>
<dbReference type="CDD" id="cd21081">
    <property type="entry name" value="DHD_Dac"/>
    <property type="match status" value="1"/>
</dbReference>
<accession>A0A6P5A8E4</accession>
<dbReference type="InterPro" id="IPR009061">
    <property type="entry name" value="DNA-bd_dom_put_sf"/>
</dbReference>
<evidence type="ECO:0000313" key="7">
    <source>
        <dbReference type="RefSeq" id="XP_019645878.1"/>
    </source>
</evidence>
<evidence type="ECO:0000259" key="5">
    <source>
        <dbReference type="Pfam" id="PF02437"/>
    </source>
</evidence>
<feature type="compositionally biased region" description="Polar residues" evidence="4">
    <location>
        <begin position="341"/>
        <end position="358"/>
    </location>
</feature>
<dbReference type="GO" id="GO:0000981">
    <property type="term" value="F:DNA-binding transcription factor activity, RNA polymerase II-specific"/>
    <property type="evidence" value="ECO:0007669"/>
    <property type="project" value="TreeGrafter"/>
</dbReference>
<keyword evidence="6" id="KW-1185">Reference proteome</keyword>
<dbReference type="InterPro" id="IPR052417">
    <property type="entry name" value="Dachshund_domain"/>
</dbReference>
<dbReference type="FunFam" id="3.10.260.20:FF:000001">
    <property type="entry name" value="Dachshund homolog 1"/>
    <property type="match status" value="1"/>
</dbReference>
<evidence type="ECO:0000313" key="6">
    <source>
        <dbReference type="Proteomes" id="UP000515135"/>
    </source>
</evidence>
<comment type="similarity">
    <text evidence="3">Belongs to the DACH/dachshund family.</text>
</comment>
<dbReference type="PANTHER" id="PTHR12577:SF6">
    <property type="entry name" value="DACHSHUND, ISOFORM B"/>
    <property type="match status" value="1"/>
</dbReference>
<feature type="domain" description="SKI/SNO/DAC" evidence="5">
    <location>
        <begin position="36"/>
        <end position="143"/>
    </location>
</feature>
<name>A0A6P5A8E4_BRABE</name>
<feature type="compositionally biased region" description="Basic and acidic residues" evidence="4">
    <location>
        <begin position="409"/>
        <end position="422"/>
    </location>
</feature>
<evidence type="ECO:0000256" key="2">
    <source>
        <dbReference type="ARBA" id="ARBA00023242"/>
    </source>
</evidence>
<evidence type="ECO:0000256" key="4">
    <source>
        <dbReference type="SAM" id="MobiDB-lite"/>
    </source>
</evidence>
<dbReference type="PANTHER" id="PTHR12577">
    <property type="entry name" value="DACHSHUND"/>
    <property type="match status" value="1"/>
</dbReference>
<dbReference type="AlphaFoldDB" id="A0A6P5A8E4"/>
<dbReference type="InterPro" id="IPR037000">
    <property type="entry name" value="Ski_DNA-bd_sf"/>
</dbReference>
<dbReference type="KEGG" id="bbel:109486488"/>
<feature type="compositionally biased region" description="Basic and acidic residues" evidence="4">
    <location>
        <begin position="525"/>
        <end position="537"/>
    </location>
</feature>
<evidence type="ECO:0000256" key="3">
    <source>
        <dbReference type="ARBA" id="ARBA00038192"/>
    </source>
</evidence>
<sequence>MATQPSPPLPSPGHGLSPPPVASPLGLFKLDKPAYSTPPPAENTPANNVCRMIDYRGAKVAAFTVDGREVICLPQAFDLFLKHLVGGLHTVYTKLKRLDITPVVCNVEQVRILRGLGAIQPGVNRCKLLSKEEFDILYEDCTNSSSRPGRPPKRAQPPLMPPLIHDHKKMHLENGDFDFTGHTPIAFQRFSPLGSKSSDLKAVSGDKTSSLVSSSGLLAIPRTIPTSGDKNHFLPNGLSDHPVSTTIAGLPFMLHAAGAIPHSTAFLNVPHSLAAVSTQSRLPESSASVIKFDRNGAESEQLSPNSTTANSATKEKMSPSREKTSSTSQDEGSKGKEEGTVGTTQNGFHLPASSSVHASHSGLHGNLVMSNAMLGLTPAGIVPPASASEGVAASGVEGSSAEALKERLTTDRNSLESPDSHSEGNPPLQSLVGMAPFLPENISSTETLLTNIQGLLKVAADNARQQEKQVSMEKAELKMELLRERELREALEKQLGEEQRSRAVLQKRLKKEKKAKRKMLEQLEQEQRRRIQAEDGVKQTSSDSLRVLNESLSQELEVERNARTDAERKLQDAQLYFKNLSSWSSLVSSSE</sequence>
<dbReference type="RefSeq" id="XP_019645878.1">
    <property type="nucleotide sequence ID" value="XM_019790319.1"/>
</dbReference>
<dbReference type="GeneID" id="109486488"/>
<gene>
    <name evidence="7" type="primary">LOC109486488</name>
</gene>
<protein>
    <submittedName>
        <fullName evidence="7">Dachshund homolog 1-like isoform X1</fullName>
    </submittedName>
</protein>
<reference evidence="7" key="1">
    <citation type="submission" date="2025-08" db="UniProtKB">
        <authorList>
            <consortium name="RefSeq"/>
        </authorList>
    </citation>
    <scope>IDENTIFICATION</scope>
    <source>
        <tissue evidence="7">Gonad</tissue>
    </source>
</reference>
<feature type="compositionally biased region" description="Polar residues" evidence="4">
    <location>
        <begin position="298"/>
        <end position="312"/>
    </location>
</feature>
<feature type="compositionally biased region" description="Basic and acidic residues" evidence="4">
    <location>
        <begin position="313"/>
        <end position="324"/>
    </location>
</feature>
<dbReference type="Pfam" id="PF02437">
    <property type="entry name" value="Ski_Sno_DHD"/>
    <property type="match status" value="1"/>
</dbReference>
<dbReference type="GO" id="GO:0005667">
    <property type="term" value="C:transcription regulator complex"/>
    <property type="evidence" value="ECO:0007669"/>
    <property type="project" value="TreeGrafter"/>
</dbReference>
<feature type="region of interest" description="Disordered" evidence="4">
    <location>
        <begin position="1"/>
        <end position="22"/>
    </location>
</feature>
<dbReference type="Proteomes" id="UP000515135">
    <property type="component" value="Unplaced"/>
</dbReference>
<dbReference type="GO" id="GO:0000978">
    <property type="term" value="F:RNA polymerase II cis-regulatory region sequence-specific DNA binding"/>
    <property type="evidence" value="ECO:0007669"/>
    <property type="project" value="TreeGrafter"/>
</dbReference>
<feature type="region of interest" description="Disordered" evidence="4">
    <location>
        <begin position="294"/>
        <end position="360"/>
    </location>
</feature>
<comment type="subcellular location">
    <subcellularLocation>
        <location evidence="1">Nucleus</location>
    </subcellularLocation>
</comment>
<dbReference type="GO" id="GO:0005634">
    <property type="term" value="C:nucleus"/>
    <property type="evidence" value="ECO:0007669"/>
    <property type="project" value="UniProtKB-SubCell"/>
</dbReference>
<keyword evidence="2" id="KW-0539">Nucleus</keyword>
<evidence type="ECO:0000256" key="1">
    <source>
        <dbReference type="ARBA" id="ARBA00004123"/>
    </source>
</evidence>
<dbReference type="OrthoDB" id="6436112at2759"/>
<dbReference type="Gene3D" id="3.10.260.20">
    <property type="entry name" value="Ski"/>
    <property type="match status" value="1"/>
</dbReference>
<organism evidence="6 7">
    <name type="scientific">Branchiostoma belcheri</name>
    <name type="common">Amphioxus</name>
    <dbReference type="NCBI Taxonomy" id="7741"/>
    <lineage>
        <taxon>Eukaryota</taxon>
        <taxon>Metazoa</taxon>
        <taxon>Chordata</taxon>
        <taxon>Cephalochordata</taxon>
        <taxon>Leptocardii</taxon>
        <taxon>Amphioxiformes</taxon>
        <taxon>Branchiostomatidae</taxon>
        <taxon>Branchiostoma</taxon>
    </lineage>
</organism>
<dbReference type="InterPro" id="IPR003380">
    <property type="entry name" value="SKI/SNO/DAC"/>
</dbReference>
<proteinExistence type="inferred from homology"/>
<dbReference type="SUPFAM" id="SSF46955">
    <property type="entry name" value="Putative DNA-binding domain"/>
    <property type="match status" value="1"/>
</dbReference>